<protein>
    <recommendedName>
        <fullName evidence="3">Phosphoribosyltransferase domain-containing protein</fullName>
    </recommendedName>
</protein>
<dbReference type="STRING" id="1798533.A2609_02635"/>
<dbReference type="InterPro" id="IPR029057">
    <property type="entry name" value="PRTase-like"/>
</dbReference>
<dbReference type="Gene3D" id="3.40.50.2020">
    <property type="match status" value="1"/>
</dbReference>
<gene>
    <name evidence="1" type="ORF">A2609_02635</name>
</gene>
<accession>A0A1F6G4W2</accession>
<proteinExistence type="predicted"/>
<dbReference type="Proteomes" id="UP000176867">
    <property type="component" value="Unassembled WGS sequence"/>
</dbReference>
<name>A0A1F6G4W2_9BACT</name>
<dbReference type="SUPFAM" id="SSF53271">
    <property type="entry name" value="PRTase-like"/>
    <property type="match status" value="1"/>
</dbReference>
<evidence type="ECO:0000313" key="1">
    <source>
        <dbReference type="EMBL" id="OGG93153.1"/>
    </source>
</evidence>
<organism evidence="1 2">
    <name type="scientific">Candidatus Kaiserbacteria bacterium RIFOXYD1_FULL_47_14</name>
    <dbReference type="NCBI Taxonomy" id="1798533"/>
    <lineage>
        <taxon>Bacteria</taxon>
        <taxon>Candidatus Kaiseribacteriota</taxon>
    </lineage>
</organism>
<evidence type="ECO:0000313" key="2">
    <source>
        <dbReference type="Proteomes" id="UP000176867"/>
    </source>
</evidence>
<dbReference type="AlphaFoldDB" id="A0A1F6G4W2"/>
<dbReference type="EMBL" id="MFMU01000013">
    <property type="protein sequence ID" value="OGG93153.1"/>
    <property type="molecule type" value="Genomic_DNA"/>
</dbReference>
<evidence type="ECO:0008006" key="3">
    <source>
        <dbReference type="Google" id="ProtNLM"/>
    </source>
</evidence>
<reference evidence="1 2" key="1">
    <citation type="journal article" date="2016" name="Nat. Commun.">
        <title>Thousands of microbial genomes shed light on interconnected biogeochemical processes in an aquifer system.</title>
        <authorList>
            <person name="Anantharaman K."/>
            <person name="Brown C.T."/>
            <person name="Hug L.A."/>
            <person name="Sharon I."/>
            <person name="Castelle C.J."/>
            <person name="Probst A.J."/>
            <person name="Thomas B.C."/>
            <person name="Singh A."/>
            <person name="Wilkins M.J."/>
            <person name="Karaoz U."/>
            <person name="Brodie E.L."/>
            <person name="Williams K.H."/>
            <person name="Hubbard S.S."/>
            <person name="Banfield J.F."/>
        </authorList>
    </citation>
    <scope>NUCLEOTIDE SEQUENCE [LARGE SCALE GENOMIC DNA]</scope>
</reference>
<sequence>MAYDTTAINVDRVVGLGVNAGLLAYGIAREIGRKRSLQCLCSVAMKRTIGHRTTAEFVQSIRMGELVLMVNDALITGGSIGLLTEAVAVAGGYIAPFVATLVNCLGIMEWGSGKSPTKIATLINCPLQTWAPSECPLCKGGSEAIHPKGKENWARLNASY</sequence>
<comment type="caution">
    <text evidence="1">The sequence shown here is derived from an EMBL/GenBank/DDBJ whole genome shotgun (WGS) entry which is preliminary data.</text>
</comment>